<evidence type="ECO:0000313" key="5">
    <source>
        <dbReference type="Proteomes" id="UP000095743"/>
    </source>
</evidence>
<comment type="similarity">
    <text evidence="1">Belongs to the GerABKA family.</text>
</comment>
<proteinExistence type="inferred from homology"/>
<feature type="transmembrane region" description="Helical" evidence="3">
    <location>
        <begin position="311"/>
        <end position="333"/>
    </location>
</feature>
<dbReference type="Proteomes" id="UP000095743">
    <property type="component" value="Chromosome"/>
</dbReference>
<dbReference type="STRING" id="1424294.Gferi_05510"/>
<evidence type="ECO:0000256" key="1">
    <source>
        <dbReference type="ARBA" id="ARBA00005278"/>
    </source>
</evidence>
<protein>
    <submittedName>
        <fullName evidence="4">Spore gernimation protein KA</fullName>
    </submittedName>
</protein>
<accession>A0A1D8GQ09</accession>
<keyword evidence="3" id="KW-1133">Transmembrane helix</keyword>
<feature type="transmembrane region" description="Helical" evidence="3">
    <location>
        <begin position="353"/>
        <end position="371"/>
    </location>
</feature>
<evidence type="ECO:0000313" key="4">
    <source>
        <dbReference type="EMBL" id="AOT73007.1"/>
    </source>
</evidence>
<reference evidence="4 5" key="1">
    <citation type="submission" date="2016-09" db="EMBL/GenBank/DDBJ databases">
        <title>Genomic analysis reveals versatility of anaerobic energy metabolism of Geosporobacter ferrireducens IRF9 of phylum Firmicutes.</title>
        <authorList>
            <person name="Kim S.-J."/>
        </authorList>
    </citation>
    <scope>NUCLEOTIDE SEQUENCE [LARGE SCALE GENOMIC DNA]</scope>
    <source>
        <strain evidence="4 5">IRF9</strain>
    </source>
</reference>
<dbReference type="Pfam" id="PF03323">
    <property type="entry name" value="GerA"/>
    <property type="match status" value="1"/>
</dbReference>
<keyword evidence="3" id="KW-0812">Transmembrane</keyword>
<evidence type="ECO:0000256" key="2">
    <source>
        <dbReference type="ARBA" id="ARBA00023136"/>
    </source>
</evidence>
<feature type="transmembrane region" description="Helical" evidence="3">
    <location>
        <begin position="434"/>
        <end position="461"/>
    </location>
</feature>
<evidence type="ECO:0000256" key="3">
    <source>
        <dbReference type="SAM" id="Phobius"/>
    </source>
</evidence>
<keyword evidence="5" id="KW-1185">Reference proteome</keyword>
<keyword evidence="2 3" id="KW-0472">Membrane</keyword>
<dbReference type="InterPro" id="IPR004995">
    <property type="entry name" value="Spore_Ger"/>
</dbReference>
<dbReference type="EMBL" id="CP017269">
    <property type="protein sequence ID" value="AOT73007.1"/>
    <property type="molecule type" value="Genomic_DNA"/>
</dbReference>
<sequence>MFRILKEILFSAKEAIGPEKRKQEKLEKSLQRNIQRLKQIFKHDDTVVFREVVNERLHPSSFVILFTEGMVNKQILSEHLLEPLMGASEKDHLSHKNFLDELTNKVMQSGHIKKSDTLEEVITAILYGEAVLLAEGMDEALIANTKGWQSRPITEPQSESMVRGPREGFTESMIVNISMLKRKIKSPDLKFRFIEIGERTKTRVCVSYLENIANEKIVQEVFRRLNEIKIDGILDSGYIEELIKDAPLSPWKTIGDTERPDVTAGKLLEGRIALICDGSPFVLTIPFIVIEYFQANEDYYGNYFFASFNRILRIFAFFLSTSVPAIYVALVTYHQEMIPTPLVISIAAAREGVPFPTIVQAFAMLIAFELLREAGVRLPRPIGQAISIVGALILGESAVRAQLVSAPMVIVTALTAISSFLVPKMMGELIITRFMLLTLAGVFGLYGYMFGVFGVMIHLMAIRSFGIPYMLNISSLNKQDLKDTAIRAPWWYMYYRPKLIGDKNAARKENTKMQERR</sequence>
<dbReference type="PIRSF" id="PIRSF005690">
    <property type="entry name" value="GerBA"/>
    <property type="match status" value="1"/>
</dbReference>
<dbReference type="PANTHER" id="PTHR22550:SF5">
    <property type="entry name" value="LEUCINE ZIPPER PROTEIN 4"/>
    <property type="match status" value="1"/>
</dbReference>
<dbReference type="GO" id="GO:0009847">
    <property type="term" value="P:spore germination"/>
    <property type="evidence" value="ECO:0007669"/>
    <property type="project" value="InterPro"/>
</dbReference>
<name>A0A1D8GQ09_9FIRM</name>
<dbReference type="KEGG" id="gfe:Gferi_05510"/>
<gene>
    <name evidence="4" type="ORF">Gferi_05510</name>
</gene>
<organism evidence="4 5">
    <name type="scientific">Geosporobacter ferrireducens</name>
    <dbReference type="NCBI Taxonomy" id="1424294"/>
    <lineage>
        <taxon>Bacteria</taxon>
        <taxon>Bacillati</taxon>
        <taxon>Bacillota</taxon>
        <taxon>Clostridia</taxon>
        <taxon>Peptostreptococcales</taxon>
        <taxon>Thermotaleaceae</taxon>
        <taxon>Geosporobacter</taxon>
    </lineage>
</organism>
<dbReference type="PANTHER" id="PTHR22550">
    <property type="entry name" value="SPORE GERMINATION PROTEIN"/>
    <property type="match status" value="1"/>
</dbReference>
<dbReference type="AlphaFoldDB" id="A0A1D8GQ09"/>
<feature type="transmembrane region" description="Helical" evidence="3">
    <location>
        <begin position="401"/>
        <end position="422"/>
    </location>
</feature>
<dbReference type="GO" id="GO:0016020">
    <property type="term" value="C:membrane"/>
    <property type="evidence" value="ECO:0007669"/>
    <property type="project" value="InterPro"/>
</dbReference>
<dbReference type="OrthoDB" id="9772630at2"/>
<dbReference type="InterPro" id="IPR050768">
    <property type="entry name" value="UPF0353/GerABKA_families"/>
</dbReference>